<accession>A0A813FU12</accession>
<evidence type="ECO:0000256" key="1">
    <source>
        <dbReference type="SAM" id="MobiDB-lite"/>
    </source>
</evidence>
<keyword evidence="2" id="KW-0812">Transmembrane</keyword>
<gene>
    <name evidence="3" type="ORF">PGLA1383_LOCUS33688</name>
</gene>
<evidence type="ECO:0000256" key="2">
    <source>
        <dbReference type="SAM" id="Phobius"/>
    </source>
</evidence>
<feature type="transmembrane region" description="Helical" evidence="2">
    <location>
        <begin position="55"/>
        <end position="75"/>
    </location>
</feature>
<feature type="compositionally biased region" description="Polar residues" evidence="1">
    <location>
        <begin position="1"/>
        <end position="11"/>
    </location>
</feature>
<dbReference type="EMBL" id="CAJNNV010025761">
    <property type="protein sequence ID" value="CAE8615984.1"/>
    <property type="molecule type" value="Genomic_DNA"/>
</dbReference>
<dbReference type="Proteomes" id="UP000654075">
    <property type="component" value="Unassembled WGS sequence"/>
</dbReference>
<protein>
    <submittedName>
        <fullName evidence="3">Uncharacterized protein</fullName>
    </submittedName>
</protein>
<reference evidence="3" key="1">
    <citation type="submission" date="2021-02" db="EMBL/GenBank/DDBJ databases">
        <authorList>
            <person name="Dougan E. K."/>
            <person name="Rhodes N."/>
            <person name="Thang M."/>
            <person name="Chan C."/>
        </authorList>
    </citation>
    <scope>NUCLEOTIDE SEQUENCE</scope>
</reference>
<evidence type="ECO:0000313" key="4">
    <source>
        <dbReference type="Proteomes" id="UP000654075"/>
    </source>
</evidence>
<comment type="caution">
    <text evidence="3">The sequence shown here is derived from an EMBL/GenBank/DDBJ whole genome shotgun (WGS) entry which is preliminary data.</text>
</comment>
<proteinExistence type="predicted"/>
<feature type="region of interest" description="Disordered" evidence="1">
    <location>
        <begin position="1"/>
        <end position="31"/>
    </location>
</feature>
<feature type="transmembrane region" description="Helical" evidence="2">
    <location>
        <begin position="81"/>
        <end position="101"/>
    </location>
</feature>
<keyword evidence="2" id="KW-0472">Membrane</keyword>
<name>A0A813FU12_POLGL</name>
<keyword evidence="4" id="KW-1185">Reference proteome</keyword>
<evidence type="ECO:0000313" key="3">
    <source>
        <dbReference type="EMBL" id="CAE8615984.1"/>
    </source>
</evidence>
<keyword evidence="2" id="KW-1133">Transmembrane helix</keyword>
<organism evidence="3 4">
    <name type="scientific">Polarella glacialis</name>
    <name type="common">Dinoflagellate</name>
    <dbReference type="NCBI Taxonomy" id="89957"/>
    <lineage>
        <taxon>Eukaryota</taxon>
        <taxon>Sar</taxon>
        <taxon>Alveolata</taxon>
        <taxon>Dinophyceae</taxon>
        <taxon>Suessiales</taxon>
        <taxon>Suessiaceae</taxon>
        <taxon>Polarella</taxon>
    </lineage>
</organism>
<dbReference type="AlphaFoldDB" id="A0A813FU12"/>
<sequence>MQCQPGNSQAKTAIHDSSQRPHTPSAGKASVRGACAHNQCASAAAAMRRPGAAALSAKLTLADPAGFVVMAAIAAGESAAAAAAVVVVVVAATVVVAAAAVQERSEPISIRNRQSPFFLATRVPPAVVWKCLASGARAHHHTASSWRAGTGGVTRNGARGPSFNNRAERPIASGCWLALRGVGPTPHGTCDLGLHEEAWQELHEHGTGNYKSQ</sequence>